<evidence type="ECO:0000256" key="4">
    <source>
        <dbReference type="SAM" id="MobiDB-lite"/>
    </source>
</evidence>
<proteinExistence type="inferred from homology"/>
<feature type="region of interest" description="Disordered" evidence="4">
    <location>
        <begin position="35"/>
        <end position="58"/>
    </location>
</feature>
<gene>
    <name evidence="6" type="ORF">SCP_1102250</name>
</gene>
<dbReference type="SUPFAM" id="SSF55194">
    <property type="entry name" value="Ribosome recycling factor, RRF"/>
    <property type="match status" value="1"/>
</dbReference>
<dbReference type="GO" id="GO:0006412">
    <property type="term" value="P:translation"/>
    <property type="evidence" value="ECO:0007669"/>
    <property type="project" value="UniProtKB-KW"/>
</dbReference>
<name>A0A401GZG7_9APHY</name>
<comment type="similarity">
    <text evidence="1">Belongs to the RRF family.</text>
</comment>
<evidence type="ECO:0000313" key="6">
    <source>
        <dbReference type="EMBL" id="GBE87548.1"/>
    </source>
</evidence>
<dbReference type="AlphaFoldDB" id="A0A401GZG7"/>
<accession>A0A401GZG7</accession>
<dbReference type="PANTHER" id="PTHR20982:SF3">
    <property type="entry name" value="MITOCHONDRIAL RIBOSOME RECYCLING FACTOR PSEUDO 1"/>
    <property type="match status" value="1"/>
</dbReference>
<dbReference type="PANTHER" id="PTHR20982">
    <property type="entry name" value="RIBOSOME RECYCLING FACTOR"/>
    <property type="match status" value="1"/>
</dbReference>
<evidence type="ECO:0000313" key="7">
    <source>
        <dbReference type="Proteomes" id="UP000287166"/>
    </source>
</evidence>
<dbReference type="InterPro" id="IPR002661">
    <property type="entry name" value="Ribosome_recyc_fac"/>
</dbReference>
<dbReference type="GeneID" id="38784465"/>
<dbReference type="RefSeq" id="XP_027618461.1">
    <property type="nucleotide sequence ID" value="XM_027762660.1"/>
</dbReference>
<reference evidence="6 7" key="1">
    <citation type="journal article" date="2018" name="Sci. Rep.">
        <title>Genome sequence of the cauliflower mushroom Sparassis crispa (Hanabiratake) and its association with beneficial usage.</title>
        <authorList>
            <person name="Kiyama R."/>
            <person name="Furutani Y."/>
            <person name="Kawaguchi K."/>
            <person name="Nakanishi T."/>
        </authorList>
    </citation>
    <scope>NUCLEOTIDE SEQUENCE [LARGE SCALE GENOMIC DNA]</scope>
</reference>
<sequence length="249" mass="27766">MSFSQANHRSLARLCSSIALHRPVASASSIRLPNSRSFASRKPAGKEKNSKHKVTTDDLIPGSQLKAAGEEYTKAEERMKAILEKYRKDVVALEMRASGRVTPAVLAPVRVLLKGAEKAVRLEEIATVGVREGTMLIVTVFEEQSLKYVEQAIYDAKIPHVIPQKMDNRTIKVPMPKPTVESRNEMLAAAQKQAEDARVHIRKQQQASLKKGNYTKYSPQTEEIQSLTTKYLSEIDKVLADVKKSTVQK</sequence>
<keyword evidence="7" id="KW-1185">Reference proteome</keyword>
<feature type="domain" description="Ribosome recycling factor" evidence="5">
    <location>
        <begin position="97"/>
        <end position="244"/>
    </location>
</feature>
<evidence type="ECO:0000259" key="5">
    <source>
        <dbReference type="Pfam" id="PF01765"/>
    </source>
</evidence>
<dbReference type="STRING" id="139825.A0A401GZG7"/>
<dbReference type="GO" id="GO:0005739">
    <property type="term" value="C:mitochondrion"/>
    <property type="evidence" value="ECO:0007669"/>
    <property type="project" value="TreeGrafter"/>
</dbReference>
<dbReference type="InParanoid" id="A0A401GZG7"/>
<dbReference type="EMBL" id="BFAD01000011">
    <property type="protein sequence ID" value="GBE87548.1"/>
    <property type="molecule type" value="Genomic_DNA"/>
</dbReference>
<dbReference type="Proteomes" id="UP000287166">
    <property type="component" value="Unassembled WGS sequence"/>
</dbReference>
<dbReference type="Gene3D" id="1.10.132.20">
    <property type="entry name" value="Ribosome-recycling factor"/>
    <property type="match status" value="1"/>
</dbReference>
<evidence type="ECO:0000256" key="1">
    <source>
        <dbReference type="ARBA" id="ARBA00005912"/>
    </source>
</evidence>
<dbReference type="InterPro" id="IPR036191">
    <property type="entry name" value="RRF_sf"/>
</dbReference>
<evidence type="ECO:0000256" key="2">
    <source>
        <dbReference type="ARBA" id="ARBA00022917"/>
    </source>
</evidence>
<evidence type="ECO:0000256" key="3">
    <source>
        <dbReference type="ARBA" id="ARBA00024909"/>
    </source>
</evidence>
<dbReference type="Pfam" id="PF01765">
    <property type="entry name" value="RRF"/>
    <property type="match status" value="1"/>
</dbReference>
<dbReference type="FunCoup" id="A0A401GZG7">
    <property type="interactions" value="163"/>
</dbReference>
<comment type="function">
    <text evidence="3">Necessary for protein synthesis in mitochondria. Functions as a ribosome recycling factor in mitochondria.</text>
</comment>
<dbReference type="OrthoDB" id="407355at2759"/>
<organism evidence="6 7">
    <name type="scientific">Sparassis crispa</name>
    <dbReference type="NCBI Taxonomy" id="139825"/>
    <lineage>
        <taxon>Eukaryota</taxon>
        <taxon>Fungi</taxon>
        <taxon>Dikarya</taxon>
        <taxon>Basidiomycota</taxon>
        <taxon>Agaricomycotina</taxon>
        <taxon>Agaricomycetes</taxon>
        <taxon>Polyporales</taxon>
        <taxon>Sparassidaceae</taxon>
        <taxon>Sparassis</taxon>
    </lineage>
</organism>
<dbReference type="InterPro" id="IPR023584">
    <property type="entry name" value="Ribosome_recyc_fac_dom"/>
</dbReference>
<dbReference type="GO" id="GO:0043023">
    <property type="term" value="F:ribosomal large subunit binding"/>
    <property type="evidence" value="ECO:0007669"/>
    <property type="project" value="TreeGrafter"/>
</dbReference>
<protein>
    <submittedName>
        <fullName evidence="6">Ribosome recycling factor</fullName>
    </submittedName>
</protein>
<comment type="caution">
    <text evidence="6">The sequence shown here is derived from an EMBL/GenBank/DDBJ whole genome shotgun (WGS) entry which is preliminary data.</text>
</comment>
<dbReference type="Gene3D" id="3.30.1360.40">
    <property type="match status" value="1"/>
</dbReference>
<keyword evidence="2" id="KW-0648">Protein biosynthesis</keyword>